<dbReference type="InterPro" id="IPR017476">
    <property type="entry name" value="UDP-Glc/GDP-Man"/>
</dbReference>
<dbReference type="InterPro" id="IPR014026">
    <property type="entry name" value="UDP-Glc/GDP-Man_DH_dimer"/>
</dbReference>
<evidence type="ECO:0000313" key="7">
    <source>
        <dbReference type="Proteomes" id="UP000256900"/>
    </source>
</evidence>
<comment type="caution">
    <text evidence="6">The sequence shown here is derived from an EMBL/GenBank/DDBJ whole genome shotgun (WGS) entry which is preliminary data.</text>
</comment>
<keyword evidence="4" id="KW-1133">Transmembrane helix</keyword>
<feature type="domain" description="UDP-glucose/GDP-mannose dehydrogenase C-terminal" evidence="5">
    <location>
        <begin position="336"/>
        <end position="436"/>
    </location>
</feature>
<dbReference type="NCBIfam" id="TIGR03026">
    <property type="entry name" value="NDP-sugDHase"/>
    <property type="match status" value="1"/>
</dbReference>
<keyword evidence="7" id="KW-1185">Reference proteome</keyword>
<dbReference type="PIRSF" id="PIRSF500136">
    <property type="entry name" value="UDP_ManNAc_DH"/>
    <property type="match status" value="1"/>
</dbReference>
<organism evidence="6 7">
    <name type="scientific">Methylovirgula ligni</name>
    <dbReference type="NCBI Taxonomy" id="569860"/>
    <lineage>
        <taxon>Bacteria</taxon>
        <taxon>Pseudomonadati</taxon>
        <taxon>Pseudomonadota</taxon>
        <taxon>Alphaproteobacteria</taxon>
        <taxon>Hyphomicrobiales</taxon>
        <taxon>Beijerinckiaceae</taxon>
        <taxon>Methylovirgula</taxon>
    </lineage>
</organism>
<dbReference type="InterPro" id="IPR001732">
    <property type="entry name" value="UDP-Glc/GDP-Man_DH_N"/>
</dbReference>
<dbReference type="SUPFAM" id="SSF51735">
    <property type="entry name" value="NAD(P)-binding Rossmann-fold domains"/>
    <property type="match status" value="1"/>
</dbReference>
<keyword evidence="4" id="KW-0812">Transmembrane</keyword>
<name>A0A3D9Z1P0_9HYPH</name>
<evidence type="ECO:0000313" key="6">
    <source>
        <dbReference type="EMBL" id="REF89084.1"/>
    </source>
</evidence>
<evidence type="ECO:0000256" key="3">
    <source>
        <dbReference type="PIRNR" id="PIRNR000124"/>
    </source>
</evidence>
<dbReference type="InterPro" id="IPR036220">
    <property type="entry name" value="UDP-Glc/GDP-Man_DH_C_sf"/>
</dbReference>
<dbReference type="GO" id="GO:0016616">
    <property type="term" value="F:oxidoreductase activity, acting on the CH-OH group of donors, NAD or NADP as acceptor"/>
    <property type="evidence" value="ECO:0007669"/>
    <property type="project" value="InterPro"/>
</dbReference>
<dbReference type="SUPFAM" id="SSF52413">
    <property type="entry name" value="UDP-glucose/GDP-mannose dehydrogenase C-terminal domain"/>
    <property type="match status" value="1"/>
</dbReference>
<dbReference type="PANTHER" id="PTHR43491">
    <property type="entry name" value="UDP-N-ACETYL-D-MANNOSAMINE DEHYDROGENASE"/>
    <property type="match status" value="1"/>
</dbReference>
<evidence type="ECO:0000259" key="5">
    <source>
        <dbReference type="SMART" id="SM00984"/>
    </source>
</evidence>
<dbReference type="Pfam" id="PF03721">
    <property type="entry name" value="UDPG_MGDP_dh_N"/>
    <property type="match status" value="1"/>
</dbReference>
<protein>
    <submittedName>
        <fullName evidence="6">UDP-N-acetyl-D-glucosamine dehydrogenase</fullName>
    </submittedName>
</protein>
<comment type="similarity">
    <text evidence="3">Belongs to the UDP-glucose/GDP-mannose dehydrogenase family.</text>
</comment>
<dbReference type="SUPFAM" id="SSF48179">
    <property type="entry name" value="6-phosphogluconate dehydrogenase C-terminal domain-like"/>
    <property type="match status" value="1"/>
</dbReference>
<keyword evidence="1" id="KW-0560">Oxidoreductase</keyword>
<dbReference type="PANTHER" id="PTHR43491:SF1">
    <property type="entry name" value="UDP-N-ACETYL-D-MANNOSAMINE DEHYDROGENASE"/>
    <property type="match status" value="1"/>
</dbReference>
<dbReference type="GO" id="GO:0000271">
    <property type="term" value="P:polysaccharide biosynthetic process"/>
    <property type="evidence" value="ECO:0007669"/>
    <property type="project" value="InterPro"/>
</dbReference>
<dbReference type="GO" id="GO:0051287">
    <property type="term" value="F:NAD binding"/>
    <property type="evidence" value="ECO:0007669"/>
    <property type="project" value="InterPro"/>
</dbReference>
<dbReference type="InterPro" id="IPR028359">
    <property type="entry name" value="UDP_ManNAc/GlcNAc_DH"/>
</dbReference>
<proteinExistence type="inferred from homology"/>
<evidence type="ECO:0000256" key="1">
    <source>
        <dbReference type="ARBA" id="ARBA00023002"/>
    </source>
</evidence>
<dbReference type="Proteomes" id="UP000256900">
    <property type="component" value="Unassembled WGS sequence"/>
</dbReference>
<dbReference type="InterPro" id="IPR014027">
    <property type="entry name" value="UDP-Glc/GDP-Man_DH_C"/>
</dbReference>
<dbReference type="InterPro" id="IPR036291">
    <property type="entry name" value="NAD(P)-bd_dom_sf"/>
</dbReference>
<keyword evidence="2" id="KW-0520">NAD</keyword>
<dbReference type="SMART" id="SM00984">
    <property type="entry name" value="UDPG_MGDP_dh_C"/>
    <property type="match status" value="1"/>
</dbReference>
<dbReference type="GO" id="GO:0016628">
    <property type="term" value="F:oxidoreductase activity, acting on the CH-CH group of donors, NAD or NADP as acceptor"/>
    <property type="evidence" value="ECO:0007669"/>
    <property type="project" value="InterPro"/>
</dbReference>
<dbReference type="AlphaFoldDB" id="A0A3D9Z1P0"/>
<dbReference type="EMBL" id="QUMO01000001">
    <property type="protein sequence ID" value="REF89084.1"/>
    <property type="molecule type" value="Genomic_DNA"/>
</dbReference>
<dbReference type="Pfam" id="PF00984">
    <property type="entry name" value="UDPG_MGDP_dh"/>
    <property type="match status" value="1"/>
</dbReference>
<sequence length="447" mass="48814">MLAEGPNLAGLLEKIRSRDAVIGIVGLGYVGLPLALAAAKKGFRVVGFDINSGCVVELNAGKTPLKHIPADEIKAAIRARLFEATDEFSRLSEPDAIIVCVPTPLGQHREPDLTFVEGTMEAIAKALRPGQLISLESTTYPGTTSKICRPILEKSGLRSVRDFYLAYSPEREDPGNLDFTTHSIPKVVGADGPEALRLALALYGSIADRVVPVSSLETAEAVKISENVFRAVNIALVNELKMVYFRMGVDIFEVIEAAKTKPFGFMPFYPGPGLGGHCIPIDPFYLSWKARAYGVNTKFIELAGEINADMPRWVIDRIANVLNGRTRKSLSCARILIVGVAYKKNIGDVRESPALTIMQLLKERGAEVEFHDPHVLAIPPTRDHSRLAGLRSIHLTPSIIAAYDIAVIIADHDNVDWHMLVKSAPAIVDTRNVLKRLGFEEEKIVIA</sequence>
<dbReference type="Gene3D" id="3.40.50.720">
    <property type="entry name" value="NAD(P)-binding Rossmann-like Domain"/>
    <property type="match status" value="2"/>
</dbReference>
<feature type="transmembrane region" description="Helical" evidence="4">
    <location>
        <begin position="20"/>
        <end position="39"/>
    </location>
</feature>
<evidence type="ECO:0000256" key="4">
    <source>
        <dbReference type="SAM" id="Phobius"/>
    </source>
</evidence>
<evidence type="ECO:0000256" key="2">
    <source>
        <dbReference type="ARBA" id="ARBA00023027"/>
    </source>
</evidence>
<dbReference type="InterPro" id="IPR008927">
    <property type="entry name" value="6-PGluconate_DH-like_C_sf"/>
</dbReference>
<reference evidence="6 7" key="1">
    <citation type="submission" date="2018-08" db="EMBL/GenBank/DDBJ databases">
        <title>Genomic Encyclopedia of Type Strains, Phase IV (KMG-IV): sequencing the most valuable type-strain genomes for metagenomic binning, comparative biology and taxonomic classification.</title>
        <authorList>
            <person name="Goeker M."/>
        </authorList>
    </citation>
    <scope>NUCLEOTIDE SEQUENCE [LARGE SCALE GENOMIC DNA]</scope>
    <source>
        <strain evidence="6 7">BW863</strain>
    </source>
</reference>
<gene>
    <name evidence="6" type="ORF">DES32_0298</name>
</gene>
<accession>A0A3D9Z1P0</accession>
<dbReference type="PIRSF" id="PIRSF000124">
    <property type="entry name" value="UDPglc_GDPman_dh"/>
    <property type="match status" value="1"/>
</dbReference>
<dbReference type="Pfam" id="PF03720">
    <property type="entry name" value="UDPG_MGDP_dh_C"/>
    <property type="match status" value="1"/>
</dbReference>
<keyword evidence="4" id="KW-0472">Membrane</keyword>